<accession>A0A8E2F2C6</accession>
<gene>
    <name evidence="2" type="ORF">AOQ84DRAFT_363414</name>
</gene>
<dbReference type="AlphaFoldDB" id="A0A8E2F2C6"/>
<name>A0A8E2F2C6_9PEZI</name>
<protein>
    <submittedName>
        <fullName evidence="2">Uncharacterized protein</fullName>
    </submittedName>
</protein>
<keyword evidence="3" id="KW-1185">Reference proteome</keyword>
<reference evidence="2 3" key="1">
    <citation type="journal article" date="2016" name="Nat. Commun.">
        <title>Ectomycorrhizal ecology is imprinted in the genome of the dominant symbiotic fungus Cenococcum geophilum.</title>
        <authorList>
            <consortium name="DOE Joint Genome Institute"/>
            <person name="Peter M."/>
            <person name="Kohler A."/>
            <person name="Ohm R.A."/>
            <person name="Kuo A."/>
            <person name="Krutzmann J."/>
            <person name="Morin E."/>
            <person name="Arend M."/>
            <person name="Barry K.W."/>
            <person name="Binder M."/>
            <person name="Choi C."/>
            <person name="Clum A."/>
            <person name="Copeland A."/>
            <person name="Grisel N."/>
            <person name="Haridas S."/>
            <person name="Kipfer T."/>
            <person name="LaButti K."/>
            <person name="Lindquist E."/>
            <person name="Lipzen A."/>
            <person name="Maire R."/>
            <person name="Meier B."/>
            <person name="Mihaltcheva S."/>
            <person name="Molinier V."/>
            <person name="Murat C."/>
            <person name="Poggeler S."/>
            <person name="Quandt C.A."/>
            <person name="Sperisen C."/>
            <person name="Tritt A."/>
            <person name="Tisserant E."/>
            <person name="Crous P.W."/>
            <person name="Henrissat B."/>
            <person name="Nehls U."/>
            <person name="Egli S."/>
            <person name="Spatafora J.W."/>
            <person name="Grigoriev I.V."/>
            <person name="Martin F.M."/>
        </authorList>
    </citation>
    <scope>NUCLEOTIDE SEQUENCE [LARGE SCALE GENOMIC DNA]</scope>
    <source>
        <strain evidence="2 3">CBS 207.34</strain>
    </source>
</reference>
<dbReference type="EMBL" id="KV749472">
    <property type="protein sequence ID" value="OCL09292.1"/>
    <property type="molecule type" value="Genomic_DNA"/>
</dbReference>
<evidence type="ECO:0000313" key="2">
    <source>
        <dbReference type="EMBL" id="OCL09292.1"/>
    </source>
</evidence>
<evidence type="ECO:0000313" key="3">
    <source>
        <dbReference type="Proteomes" id="UP000250140"/>
    </source>
</evidence>
<evidence type="ECO:0000256" key="1">
    <source>
        <dbReference type="SAM" id="MobiDB-lite"/>
    </source>
</evidence>
<feature type="compositionally biased region" description="Basic and acidic residues" evidence="1">
    <location>
        <begin position="51"/>
        <end position="60"/>
    </location>
</feature>
<dbReference type="Proteomes" id="UP000250140">
    <property type="component" value="Unassembled WGS sequence"/>
</dbReference>
<organism evidence="2 3">
    <name type="scientific">Glonium stellatum</name>
    <dbReference type="NCBI Taxonomy" id="574774"/>
    <lineage>
        <taxon>Eukaryota</taxon>
        <taxon>Fungi</taxon>
        <taxon>Dikarya</taxon>
        <taxon>Ascomycota</taxon>
        <taxon>Pezizomycotina</taxon>
        <taxon>Dothideomycetes</taxon>
        <taxon>Pleosporomycetidae</taxon>
        <taxon>Gloniales</taxon>
        <taxon>Gloniaceae</taxon>
        <taxon>Glonium</taxon>
    </lineage>
</organism>
<sequence length="173" mass="19574">MHCIEVYEKCSEMRREMRTRVEKSAQMPAKLRCGRGAGDAREMREMRAVDKSAQMHEESPHAGTNRCESPREDARETREMRCLYEDASRGEEMRECGQSTSPRKRTGNRRMPVKIPAKFSNILYKGVRRGESAGLRVVMRSKWYSNLSSAYMGCGGATAKGAMRGAARDVASR</sequence>
<proteinExistence type="predicted"/>
<feature type="region of interest" description="Disordered" evidence="1">
    <location>
        <begin position="51"/>
        <end position="75"/>
    </location>
</feature>